<accession>A0ABX2DWB2</accession>
<dbReference type="RefSeq" id="WP_173139691.1">
    <property type="nucleotide sequence ID" value="NZ_CP073365.1"/>
</dbReference>
<dbReference type="EMBL" id="JABMKX010000020">
    <property type="protein sequence ID" value="NQX49001.1"/>
    <property type="molecule type" value="Genomic_DNA"/>
</dbReference>
<comment type="caution">
    <text evidence="1">The sequence shown here is derived from an EMBL/GenBank/DDBJ whole genome shotgun (WGS) entry which is preliminary data.</text>
</comment>
<dbReference type="Proteomes" id="UP000711047">
    <property type="component" value="Unassembled WGS sequence"/>
</dbReference>
<gene>
    <name evidence="1" type="ORF">HQN87_27125</name>
</gene>
<protein>
    <submittedName>
        <fullName evidence="1">Uncharacterized protein</fullName>
    </submittedName>
</protein>
<evidence type="ECO:0000313" key="2">
    <source>
        <dbReference type="Proteomes" id="UP000711047"/>
    </source>
</evidence>
<evidence type="ECO:0000313" key="1">
    <source>
        <dbReference type="EMBL" id="NQX49001.1"/>
    </source>
</evidence>
<name>A0ABX2DWB2_9BACL</name>
<sequence length="48" mass="5894">MMKDFKWKWQDTLIVILLSVIGKFMPKIRDNYFTGVRYSWLISRRIKA</sequence>
<keyword evidence="2" id="KW-1185">Reference proteome</keyword>
<proteinExistence type="predicted"/>
<reference evidence="1 2" key="1">
    <citation type="submission" date="2020-05" db="EMBL/GenBank/DDBJ databases">
        <title>Paenibacillus glebae, sp. nov., Paenibacillus humi sp. nov., Paenibacillus pedi sp. nov., Paenibacillus terrestris sp. nov. and Paenibacillus terricola sp. nov., isolated from a forest top soil sample.</title>
        <authorList>
            <person name="Qi S."/>
            <person name="Carlier A."/>
            <person name="Cnockaert M."/>
            <person name="Vandamme P."/>
        </authorList>
    </citation>
    <scope>NUCLEOTIDE SEQUENCE [LARGE SCALE GENOMIC DNA]</scope>
    <source>
        <strain evidence="1 2">LMG 29502</strain>
    </source>
</reference>
<organism evidence="1 2">
    <name type="scientific">Paenibacillus tritici</name>
    <dbReference type="NCBI Taxonomy" id="1873425"/>
    <lineage>
        <taxon>Bacteria</taxon>
        <taxon>Bacillati</taxon>
        <taxon>Bacillota</taxon>
        <taxon>Bacilli</taxon>
        <taxon>Bacillales</taxon>
        <taxon>Paenibacillaceae</taxon>
        <taxon>Paenibacillus</taxon>
    </lineage>
</organism>